<evidence type="ECO:0000256" key="1">
    <source>
        <dbReference type="SAM" id="Phobius"/>
    </source>
</evidence>
<evidence type="ECO:0000313" key="4">
    <source>
        <dbReference type="EMBL" id="QGS35479.1"/>
    </source>
</evidence>
<proteinExistence type="predicted"/>
<keyword evidence="1" id="KW-1133">Transmembrane helix</keyword>
<dbReference type="AlphaFoldDB" id="A0A2N6SWT9"/>
<name>A0A2N6SWT9_9CORY</name>
<sequence length="198" mass="20593">MTHRQPDLPAPRRFLPYGIIVAVVAVAAVIAWTVVFTRTVEATSVVCERPDAGDVVSAADLIGEAPAAPRDIPVRVLNANGESGQATEVSEGLVSLGFAAVPENPVGNDPLSPELDLDCYGQLRFGPAFTAHAATMHAVFPCLELVHDGREDGSVDVALGTGFRGLDDSGPVRSAMETLQSGEAVDASTLQSLSGRTC</sequence>
<evidence type="ECO:0000259" key="2">
    <source>
        <dbReference type="Pfam" id="PF13399"/>
    </source>
</evidence>
<dbReference type="NCBIfam" id="NF035953">
    <property type="entry name" value="integrity_Cei"/>
    <property type="match status" value="1"/>
</dbReference>
<dbReference type="Proteomes" id="UP000426857">
    <property type="component" value="Chromosome"/>
</dbReference>
<evidence type="ECO:0000313" key="5">
    <source>
        <dbReference type="Proteomes" id="UP000235363"/>
    </source>
</evidence>
<evidence type="ECO:0000313" key="6">
    <source>
        <dbReference type="Proteomes" id="UP000426857"/>
    </source>
</evidence>
<dbReference type="KEGG" id="cxe:FOB82_11535"/>
<feature type="transmembrane region" description="Helical" evidence="1">
    <location>
        <begin position="14"/>
        <end position="35"/>
    </location>
</feature>
<dbReference type="Proteomes" id="UP000235363">
    <property type="component" value="Unassembled WGS sequence"/>
</dbReference>
<feature type="domain" description="LytR/CpsA/Psr regulator C-terminal" evidence="2">
    <location>
        <begin position="71"/>
        <end position="163"/>
    </location>
</feature>
<keyword evidence="1" id="KW-0812">Transmembrane</keyword>
<dbReference type="EMBL" id="PNHF01000027">
    <property type="protein sequence ID" value="PMC61486.1"/>
    <property type="molecule type" value="Genomic_DNA"/>
</dbReference>
<protein>
    <submittedName>
        <fullName evidence="4">Envelope integrity protein Cei</fullName>
    </submittedName>
</protein>
<dbReference type="RefSeq" id="WP_102214159.1">
    <property type="nucleotide sequence ID" value="NZ_CP046322.1"/>
</dbReference>
<dbReference type="InterPro" id="IPR027381">
    <property type="entry name" value="LytR/CpsA/Psr_C"/>
</dbReference>
<accession>A0A2N6SWT9</accession>
<reference evidence="3 5" key="1">
    <citation type="submission" date="2017-09" db="EMBL/GenBank/DDBJ databases">
        <title>Bacterial strain isolated from the female urinary microbiota.</title>
        <authorList>
            <person name="Thomas-White K."/>
            <person name="Kumar N."/>
            <person name="Forster S."/>
            <person name="Putonti C."/>
            <person name="Lawley T."/>
            <person name="Wolfe A.J."/>
        </authorList>
    </citation>
    <scope>NUCLEOTIDE SEQUENCE [LARGE SCALE GENOMIC DNA]</scope>
    <source>
        <strain evidence="3 5">UMB0908</strain>
    </source>
</reference>
<evidence type="ECO:0000313" key="3">
    <source>
        <dbReference type="EMBL" id="PMC61486.1"/>
    </source>
</evidence>
<dbReference type="STRING" id="1725.WU86_02635"/>
<keyword evidence="1" id="KW-0472">Membrane</keyword>
<reference evidence="4 6" key="2">
    <citation type="submission" date="2019-11" db="EMBL/GenBank/DDBJ databases">
        <title>FDA dAtabase for Regulatory Grade micrObial Sequences (FDA-ARGOS): Supporting development and validation of Infectious Disease Dx tests.</title>
        <authorList>
            <person name="Kerrigan L."/>
            <person name="Long C."/>
            <person name="Tallon L."/>
            <person name="Sadzewicz L."/>
            <person name="Vavikolanu K."/>
            <person name="Mehta A."/>
            <person name="Aluvathingal J."/>
            <person name="Nadendla S."/>
            <person name="Yan Y."/>
            <person name="Sichtig H."/>
        </authorList>
    </citation>
    <scope>NUCLEOTIDE SEQUENCE [LARGE SCALE GENOMIC DNA]</scope>
    <source>
        <strain evidence="4 6">FDAARGOS_674</strain>
    </source>
</reference>
<gene>
    <name evidence="4" type="primary">cei</name>
    <name evidence="3" type="ORF">CJ204_10630</name>
    <name evidence="4" type="ORF">FOB82_11535</name>
</gene>
<dbReference type="Pfam" id="PF13399">
    <property type="entry name" value="LytR_C"/>
    <property type="match status" value="1"/>
</dbReference>
<dbReference type="EMBL" id="CP046322">
    <property type="protein sequence ID" value="QGS35479.1"/>
    <property type="molecule type" value="Genomic_DNA"/>
</dbReference>
<organism evidence="3 5">
    <name type="scientific">Corynebacterium xerosis</name>
    <dbReference type="NCBI Taxonomy" id="1725"/>
    <lineage>
        <taxon>Bacteria</taxon>
        <taxon>Bacillati</taxon>
        <taxon>Actinomycetota</taxon>
        <taxon>Actinomycetes</taxon>
        <taxon>Mycobacteriales</taxon>
        <taxon>Corynebacteriaceae</taxon>
        <taxon>Corynebacterium</taxon>
    </lineage>
</organism>